<keyword evidence="1" id="KW-1133">Transmembrane helix</keyword>
<evidence type="ECO:0000313" key="2">
    <source>
        <dbReference type="EMBL" id="AYV79556.1"/>
    </source>
</evidence>
<feature type="transmembrane region" description="Helical" evidence="1">
    <location>
        <begin position="138"/>
        <end position="160"/>
    </location>
</feature>
<organism evidence="2">
    <name type="scientific">Faunusvirus sp</name>
    <dbReference type="NCBI Taxonomy" id="2487766"/>
    <lineage>
        <taxon>Viruses</taxon>
        <taxon>Varidnaviria</taxon>
        <taxon>Bamfordvirae</taxon>
        <taxon>Nucleocytoviricota</taxon>
        <taxon>Megaviricetes</taxon>
        <taxon>Imitervirales</taxon>
        <taxon>Mimiviridae</taxon>
    </lineage>
</organism>
<sequence>MYSYLFSYRLYKQMYSLKSKLISLITILTIWLLFLTRERLYLCIFGASFYAIIELLWYKYNEKKYFTTVEQYIGNVIYMPVMIDLYIYMICDRNMRIVLFPINCWLFEIIFGYYLIYLFRHNKAWRYNDAYTLFHGNVSLACFPRWILLGIVVEIIYPIFFV</sequence>
<reference evidence="2" key="1">
    <citation type="submission" date="2018-10" db="EMBL/GenBank/DDBJ databases">
        <title>Hidden diversity of soil giant viruses.</title>
        <authorList>
            <person name="Schulz F."/>
            <person name="Alteio L."/>
            <person name="Goudeau D."/>
            <person name="Ryan E.M."/>
            <person name="Malmstrom R.R."/>
            <person name="Blanchard J."/>
            <person name="Woyke T."/>
        </authorList>
    </citation>
    <scope>NUCLEOTIDE SEQUENCE</scope>
    <source>
        <strain evidence="2">FNV1</strain>
    </source>
</reference>
<keyword evidence="1" id="KW-0812">Transmembrane</keyword>
<keyword evidence="1" id="KW-0472">Membrane</keyword>
<protein>
    <submittedName>
        <fullName evidence="2">Uncharacterized protein</fullName>
    </submittedName>
</protein>
<name>A0A3G4ZXC8_9VIRU</name>
<feature type="transmembrane region" description="Helical" evidence="1">
    <location>
        <begin position="41"/>
        <end position="60"/>
    </location>
</feature>
<feature type="transmembrane region" description="Helical" evidence="1">
    <location>
        <begin position="72"/>
        <end position="91"/>
    </location>
</feature>
<evidence type="ECO:0000256" key="1">
    <source>
        <dbReference type="SAM" id="Phobius"/>
    </source>
</evidence>
<dbReference type="EMBL" id="MK072153">
    <property type="protein sequence ID" value="AYV79556.1"/>
    <property type="molecule type" value="Genomic_DNA"/>
</dbReference>
<gene>
    <name evidence="2" type="ORF">Faunusvirus22_7</name>
</gene>
<feature type="transmembrane region" description="Helical" evidence="1">
    <location>
        <begin position="15"/>
        <end position="34"/>
    </location>
</feature>
<accession>A0A3G4ZXC8</accession>
<proteinExistence type="predicted"/>
<feature type="transmembrane region" description="Helical" evidence="1">
    <location>
        <begin position="98"/>
        <end position="118"/>
    </location>
</feature>